<dbReference type="EMBL" id="AQGS01000024">
    <property type="protein sequence ID" value="EPS45030.1"/>
    <property type="molecule type" value="Genomic_DNA"/>
</dbReference>
<accession>S8APZ6</accession>
<feature type="compositionally biased region" description="Polar residues" evidence="1">
    <location>
        <begin position="144"/>
        <end position="165"/>
    </location>
</feature>
<sequence>MKRVGEAAVDVFVLGDEVGRLLVQDCGRIGSPGRSVGWARTDENVTGIECEVDLAQRSVMMQTGKGLSRCGQGDVCTNVRKRDEMDCGGGSGYMASQCEKASRRINKGDFARRGDAKENGPGETRKREKARFLDGWVGGKELSGQGSESAQTNTSARTRGTNGTL</sequence>
<evidence type="ECO:0000256" key="1">
    <source>
        <dbReference type="SAM" id="MobiDB-lite"/>
    </source>
</evidence>
<evidence type="ECO:0000313" key="2">
    <source>
        <dbReference type="EMBL" id="EPS45030.1"/>
    </source>
</evidence>
<protein>
    <submittedName>
        <fullName evidence="2">Uncharacterized protein</fullName>
    </submittedName>
</protein>
<name>S8APZ6_DACHA</name>
<keyword evidence="3" id="KW-1185">Reference proteome</keyword>
<feature type="region of interest" description="Disordered" evidence="1">
    <location>
        <begin position="106"/>
        <end position="165"/>
    </location>
</feature>
<dbReference type="HOGENOM" id="CLU_1610693_0_0_1"/>
<dbReference type="Proteomes" id="UP000015100">
    <property type="component" value="Unassembled WGS sequence"/>
</dbReference>
<evidence type="ECO:0000313" key="3">
    <source>
        <dbReference type="Proteomes" id="UP000015100"/>
    </source>
</evidence>
<reference evidence="3" key="2">
    <citation type="submission" date="2013-04" db="EMBL/GenBank/DDBJ databases">
        <title>Genomic mechanisms accounting for the adaptation to parasitism in nematode-trapping fungi.</title>
        <authorList>
            <person name="Ahren D.G."/>
        </authorList>
    </citation>
    <scope>NUCLEOTIDE SEQUENCE [LARGE SCALE GENOMIC DNA]</scope>
    <source>
        <strain evidence="3">CBS 200.50</strain>
    </source>
</reference>
<reference evidence="2 3" key="1">
    <citation type="journal article" date="2013" name="PLoS Genet.">
        <title>Genomic mechanisms accounting for the adaptation to parasitism in nematode-trapping fungi.</title>
        <authorList>
            <person name="Meerupati T."/>
            <person name="Andersson K.M."/>
            <person name="Friman E."/>
            <person name="Kumar D."/>
            <person name="Tunlid A."/>
            <person name="Ahren D."/>
        </authorList>
    </citation>
    <scope>NUCLEOTIDE SEQUENCE [LARGE SCALE GENOMIC DNA]</scope>
    <source>
        <strain evidence="2 3">CBS 200.50</strain>
    </source>
</reference>
<dbReference type="AlphaFoldDB" id="S8APZ6"/>
<feature type="compositionally biased region" description="Basic and acidic residues" evidence="1">
    <location>
        <begin position="106"/>
        <end position="132"/>
    </location>
</feature>
<comment type="caution">
    <text evidence="2">The sequence shown here is derived from an EMBL/GenBank/DDBJ whole genome shotgun (WGS) entry which is preliminary data.</text>
</comment>
<gene>
    <name evidence="2" type="ORF">H072_963</name>
</gene>
<proteinExistence type="predicted"/>
<organism evidence="2 3">
    <name type="scientific">Dactylellina haptotyla (strain CBS 200.50)</name>
    <name type="common">Nematode-trapping fungus</name>
    <name type="synonym">Monacrosporium haptotylum</name>
    <dbReference type="NCBI Taxonomy" id="1284197"/>
    <lineage>
        <taxon>Eukaryota</taxon>
        <taxon>Fungi</taxon>
        <taxon>Dikarya</taxon>
        <taxon>Ascomycota</taxon>
        <taxon>Pezizomycotina</taxon>
        <taxon>Orbiliomycetes</taxon>
        <taxon>Orbiliales</taxon>
        <taxon>Orbiliaceae</taxon>
        <taxon>Dactylellina</taxon>
    </lineage>
</organism>